<reference evidence="3 4" key="1">
    <citation type="submission" date="2017-10" db="EMBL/GenBank/DDBJ databases">
        <title>The draft genome sequence of Lewinella nigricans NBRC 102662.</title>
        <authorList>
            <person name="Wang K."/>
        </authorList>
    </citation>
    <scope>NUCLEOTIDE SEQUENCE [LARGE SCALE GENOMIC DNA]</scope>
    <source>
        <strain evidence="3 4">NBRC 102662</strain>
    </source>
</reference>
<feature type="region of interest" description="Disordered" evidence="2">
    <location>
        <begin position="153"/>
        <end position="275"/>
    </location>
</feature>
<sequence length="999" mass="114521">MYFGLKRSLKIIGIGGMLFLLGACTTQKRRGDLSMMGKLWHNTTAHYNGYFNADEIMTASFQTLEDQYQDNYNQMLPMYEYIATDNHQTVVSDLDEAIKKVSVVVNLHRQSNWTDDCYLLVGQAQFLKKDYESAEETLRYMMDEFSPAKMAKLEKKTAKASKKRGGKTTTSKSKSPAKDDKGEVLSGRDAEKARKRYNRELKKKRRQAKKNSSKNRKKKSSSRKKDEAETPKPEVETPAETPEEATEEAASPEPVETAPTTIRLSDSNEPLVDPNPPNYFLKHRPAYQEGVLWLAKTLIERDNYDNALRLLSQLERDPNTFDDVRDQLAGVQAYYFIKRKDYPQAIGFLEQAVASNLDRNDRARYAYIKAQLQQRIGQSGAAYASFEEVLKLSNIYELEFSARLNIAQNKWRSGEGTGEEAKRNLEKMLKDPKNAEYSDQIYYALGEIALESGDRTEAISYFQQSLNSNSRNNNQKAEAYYRLGRLFFEEESFVDAKYYFDSTLQVMPATDNRYQEVKKQATNLTEIAANLELITLQDSLLRISQMTEDERLELATMIKQKQDEAKLQASLASANSGGKSLGNRDRFGGARTVSNRGALKKESSFFAYNDRALKNGKRAFDRKWGDRSLEDDWRRSNRSSSFGTEEETIVEETVVAAIDPNNVSEYLGDFPKTPADVEKANSLIREAMFTLGSLYRERLNNYGQTVNILEELNERFPGSNYELDSWYLLYLTYKDMNNSAKADEYFNKIIQKYPSTNYAKLLKDPNYASEYLDEERKLNMAYDNVYAQFSNGRYQEAYNASNVALQKLVGQHPLKPKYALLMAMSMGNIKGKDAYVQELQRVVATYPDSEEQKRAKEILRALGVAGARLPGGAEEANSNFTYSENELHYVIVVFNEGQGQLNDLRVKISDYNEKYHKLDKIRPASIYLGQDNKTPVVVLRKFKDKNEAMRYYDGIQKNKTEFVEAGIPFEVMPISQNNYRQIIRARSVDGYKEFFDSNY</sequence>
<organism evidence="3 4">
    <name type="scientific">Flavilitoribacter nigricans (strain ATCC 23147 / DSM 23189 / NBRC 102662 / NCIMB 1420 / SS-2)</name>
    <name type="common">Lewinella nigricans</name>
    <dbReference type="NCBI Taxonomy" id="1122177"/>
    <lineage>
        <taxon>Bacteria</taxon>
        <taxon>Pseudomonadati</taxon>
        <taxon>Bacteroidota</taxon>
        <taxon>Saprospiria</taxon>
        <taxon>Saprospirales</taxon>
        <taxon>Lewinellaceae</taxon>
        <taxon>Flavilitoribacter</taxon>
    </lineage>
</organism>
<proteinExistence type="predicted"/>
<accession>A0A2D0N8K2</accession>
<dbReference type="InterPro" id="IPR011990">
    <property type="entry name" value="TPR-like_helical_dom_sf"/>
</dbReference>
<dbReference type="PROSITE" id="PS51257">
    <property type="entry name" value="PROKAR_LIPOPROTEIN"/>
    <property type="match status" value="1"/>
</dbReference>
<dbReference type="Pfam" id="PF13174">
    <property type="entry name" value="TPR_6"/>
    <property type="match status" value="2"/>
</dbReference>
<gene>
    <name evidence="3" type="ORF">CRP01_23130</name>
</gene>
<dbReference type="AlphaFoldDB" id="A0A2D0N8K2"/>
<feature type="region of interest" description="Disordered" evidence="2">
    <location>
        <begin position="569"/>
        <end position="593"/>
    </location>
</feature>
<dbReference type="Proteomes" id="UP000223913">
    <property type="component" value="Unassembled WGS sequence"/>
</dbReference>
<dbReference type="Gene3D" id="1.25.40.10">
    <property type="entry name" value="Tetratricopeptide repeat domain"/>
    <property type="match status" value="5"/>
</dbReference>
<dbReference type="InterPro" id="IPR019734">
    <property type="entry name" value="TPR_rpt"/>
</dbReference>
<dbReference type="EMBL" id="PDUD01000027">
    <property type="protein sequence ID" value="PHN04093.1"/>
    <property type="molecule type" value="Genomic_DNA"/>
</dbReference>
<keyword evidence="1" id="KW-0802">TPR repeat</keyword>
<comment type="caution">
    <text evidence="3">The sequence shown here is derived from an EMBL/GenBank/DDBJ whole genome shotgun (WGS) entry which is preliminary data.</text>
</comment>
<feature type="compositionally biased region" description="Basic and acidic residues" evidence="2">
    <location>
        <begin position="223"/>
        <end position="235"/>
    </location>
</feature>
<feature type="compositionally biased region" description="Basic residues" evidence="2">
    <location>
        <begin position="193"/>
        <end position="222"/>
    </location>
</feature>
<dbReference type="RefSeq" id="WP_099152479.1">
    <property type="nucleotide sequence ID" value="NZ_PDUD01000027.1"/>
</dbReference>
<dbReference type="PROSITE" id="PS50005">
    <property type="entry name" value="TPR"/>
    <property type="match status" value="2"/>
</dbReference>
<feature type="compositionally biased region" description="Low complexity" evidence="2">
    <location>
        <begin position="248"/>
        <end position="261"/>
    </location>
</feature>
<protein>
    <recommendedName>
        <fullName evidence="5">Tetratricopeptide repeat protein</fullName>
    </recommendedName>
</protein>
<feature type="compositionally biased region" description="Basic and acidic residues" evidence="2">
    <location>
        <begin position="176"/>
        <end position="192"/>
    </location>
</feature>
<feature type="repeat" description="TPR" evidence="1">
    <location>
        <begin position="439"/>
        <end position="472"/>
    </location>
</feature>
<evidence type="ECO:0000256" key="2">
    <source>
        <dbReference type="SAM" id="MobiDB-lite"/>
    </source>
</evidence>
<evidence type="ECO:0000256" key="1">
    <source>
        <dbReference type="PROSITE-ProRule" id="PRU00339"/>
    </source>
</evidence>
<keyword evidence="4" id="KW-1185">Reference proteome</keyword>
<evidence type="ECO:0000313" key="4">
    <source>
        <dbReference type="Proteomes" id="UP000223913"/>
    </source>
</evidence>
<dbReference type="OrthoDB" id="1522549at2"/>
<evidence type="ECO:0000313" key="3">
    <source>
        <dbReference type="EMBL" id="PHN04093.1"/>
    </source>
</evidence>
<evidence type="ECO:0008006" key="5">
    <source>
        <dbReference type="Google" id="ProtNLM"/>
    </source>
</evidence>
<dbReference type="SUPFAM" id="SSF48452">
    <property type="entry name" value="TPR-like"/>
    <property type="match status" value="2"/>
</dbReference>
<feature type="repeat" description="TPR" evidence="1">
    <location>
        <begin position="477"/>
        <end position="510"/>
    </location>
</feature>
<dbReference type="SMART" id="SM00028">
    <property type="entry name" value="TPR"/>
    <property type="match status" value="4"/>
</dbReference>
<name>A0A2D0N8K2_FLAN2</name>
<dbReference type="Pfam" id="PF13181">
    <property type="entry name" value="TPR_8"/>
    <property type="match status" value="1"/>
</dbReference>